<evidence type="ECO:0000256" key="1">
    <source>
        <dbReference type="ARBA" id="ARBA00001968"/>
    </source>
</evidence>
<gene>
    <name evidence="4" type="primary">RvY_05168</name>
    <name evidence="4" type="synonym">RvY_05168.2</name>
    <name evidence="4" type="ORF">RvY_05168-2</name>
</gene>
<keyword evidence="2" id="KW-0479">Metal-binding</keyword>
<evidence type="ECO:0000313" key="4">
    <source>
        <dbReference type="EMBL" id="GAU93192.1"/>
    </source>
</evidence>
<evidence type="ECO:0000259" key="3">
    <source>
        <dbReference type="Pfam" id="PF13359"/>
    </source>
</evidence>
<dbReference type="EMBL" id="BDGG01000002">
    <property type="protein sequence ID" value="GAU93192.1"/>
    <property type="molecule type" value="Genomic_DNA"/>
</dbReference>
<comment type="caution">
    <text evidence="4">The sequence shown here is derived from an EMBL/GenBank/DDBJ whole genome shotgun (WGS) entry which is preliminary data.</text>
</comment>
<reference evidence="4 5" key="1">
    <citation type="journal article" date="2016" name="Nat. Commun.">
        <title>Extremotolerant tardigrade genome and improved radiotolerance of human cultured cells by tardigrade-unique protein.</title>
        <authorList>
            <person name="Hashimoto T."/>
            <person name="Horikawa D.D."/>
            <person name="Saito Y."/>
            <person name="Kuwahara H."/>
            <person name="Kozuka-Hata H."/>
            <person name="Shin-I T."/>
            <person name="Minakuchi Y."/>
            <person name="Ohishi K."/>
            <person name="Motoyama A."/>
            <person name="Aizu T."/>
            <person name="Enomoto A."/>
            <person name="Kondo K."/>
            <person name="Tanaka S."/>
            <person name="Hara Y."/>
            <person name="Koshikawa S."/>
            <person name="Sagara H."/>
            <person name="Miura T."/>
            <person name="Yokobori S."/>
            <person name="Miyagawa K."/>
            <person name="Suzuki Y."/>
            <person name="Kubo T."/>
            <person name="Oyama M."/>
            <person name="Kohara Y."/>
            <person name="Fujiyama A."/>
            <person name="Arakawa K."/>
            <person name="Katayama T."/>
            <person name="Toyoda A."/>
            <person name="Kunieda T."/>
        </authorList>
    </citation>
    <scope>NUCLEOTIDE SEQUENCE [LARGE SCALE GENOMIC DNA]</scope>
    <source>
        <strain evidence="4 5">YOKOZUNA-1</strain>
    </source>
</reference>
<dbReference type="Proteomes" id="UP000186922">
    <property type="component" value="Unassembled WGS sequence"/>
</dbReference>
<dbReference type="OrthoDB" id="2430314at2759"/>
<dbReference type="InterPro" id="IPR027806">
    <property type="entry name" value="HARBI1_dom"/>
</dbReference>
<evidence type="ECO:0000256" key="2">
    <source>
        <dbReference type="ARBA" id="ARBA00022723"/>
    </source>
</evidence>
<sequence>MFGRSQGCLTRLFYTTLRIIDKSSSVLRTWDHEWPKEDDFEHFAFSIAKKGLIVNLYGGQRGPMHDSRLLNESRIMDDLREKQNGFLRRYLLYGDSGYAKKNGVLHKPFSRVEIRNSRAKKEQNTLMSTLRQAVE</sequence>
<dbReference type="AlphaFoldDB" id="A0A1D1UZT9"/>
<feature type="domain" description="DDE Tnp4" evidence="3">
    <location>
        <begin position="45"/>
        <end position="135"/>
    </location>
</feature>
<evidence type="ECO:0000313" key="5">
    <source>
        <dbReference type="Proteomes" id="UP000186922"/>
    </source>
</evidence>
<dbReference type="Pfam" id="PF13359">
    <property type="entry name" value="DDE_Tnp_4"/>
    <property type="match status" value="1"/>
</dbReference>
<organism evidence="4 5">
    <name type="scientific">Ramazzottius varieornatus</name>
    <name type="common">Water bear</name>
    <name type="synonym">Tardigrade</name>
    <dbReference type="NCBI Taxonomy" id="947166"/>
    <lineage>
        <taxon>Eukaryota</taxon>
        <taxon>Metazoa</taxon>
        <taxon>Ecdysozoa</taxon>
        <taxon>Tardigrada</taxon>
        <taxon>Eutardigrada</taxon>
        <taxon>Parachela</taxon>
        <taxon>Hypsibioidea</taxon>
        <taxon>Ramazzottiidae</taxon>
        <taxon>Ramazzottius</taxon>
    </lineage>
</organism>
<accession>A0A1D1UZT9</accession>
<dbReference type="GO" id="GO:0046872">
    <property type="term" value="F:metal ion binding"/>
    <property type="evidence" value="ECO:0007669"/>
    <property type="project" value="UniProtKB-KW"/>
</dbReference>
<proteinExistence type="predicted"/>
<keyword evidence="5" id="KW-1185">Reference proteome</keyword>
<comment type="cofactor">
    <cofactor evidence="1">
        <name>a divalent metal cation</name>
        <dbReference type="ChEBI" id="CHEBI:60240"/>
    </cofactor>
</comment>
<protein>
    <recommendedName>
        <fullName evidence="3">DDE Tnp4 domain-containing protein</fullName>
    </recommendedName>
</protein>
<name>A0A1D1UZT9_RAMVA</name>